<dbReference type="FunFam" id="3.20.20.70:FF:000004">
    <property type="entry name" value="Ribulose-phosphate 3-epimerase"/>
    <property type="match status" value="1"/>
</dbReference>
<dbReference type="SUPFAM" id="SSF51366">
    <property type="entry name" value="Ribulose-phoshate binding barrel"/>
    <property type="match status" value="1"/>
</dbReference>
<dbReference type="AlphaFoldDB" id="A0A6J6H2N8"/>
<dbReference type="GO" id="GO:0005737">
    <property type="term" value="C:cytoplasm"/>
    <property type="evidence" value="ECO:0007669"/>
    <property type="project" value="UniProtKB-ARBA"/>
</dbReference>
<comment type="similarity">
    <text evidence="6">Belongs to the ribulose-phosphate 3-epimerase family.</text>
</comment>
<evidence type="ECO:0000256" key="6">
    <source>
        <dbReference type="ARBA" id="ARBA00009541"/>
    </source>
</evidence>
<dbReference type="GO" id="GO:0046872">
    <property type="term" value="F:metal ion binding"/>
    <property type="evidence" value="ECO:0007669"/>
    <property type="project" value="UniProtKB-KW"/>
</dbReference>
<comment type="cofactor">
    <cofactor evidence="2">
        <name>Mn(2+)</name>
        <dbReference type="ChEBI" id="CHEBI:29035"/>
    </cofactor>
</comment>
<dbReference type="NCBIfam" id="TIGR01163">
    <property type="entry name" value="rpe"/>
    <property type="match status" value="1"/>
</dbReference>
<comment type="catalytic activity">
    <reaction evidence="1">
        <text>D-ribulose 5-phosphate = D-xylulose 5-phosphate</text>
        <dbReference type="Rhea" id="RHEA:13677"/>
        <dbReference type="ChEBI" id="CHEBI:57737"/>
        <dbReference type="ChEBI" id="CHEBI:58121"/>
        <dbReference type="EC" id="5.1.3.1"/>
    </reaction>
</comment>
<dbReference type="GO" id="GO:0004750">
    <property type="term" value="F:D-ribulose-phosphate 3-epimerase activity"/>
    <property type="evidence" value="ECO:0007669"/>
    <property type="project" value="UniProtKB-EC"/>
</dbReference>
<sequence>MSLPILISPSVLPCDFSKLGAEVEALDAAGVDLFQWDVMDGQFVPNLTFGPDVIASARQYTTKPFEAHLMVLTPDVLAARYVEAGCSRLIVHAEACPHLHRTLGNINSMGANAAVALNPHTPISAIEHVLDLVDMVLIMTVNPGFGGQSYIASMEPKIRELKALIEQRGLADQVNIEVDGGIGPSTIEGAAAAGANVLIAGTALFRYSEGLKFAVSDLRAKATAARAKN</sequence>
<dbReference type="NCBIfam" id="NF004076">
    <property type="entry name" value="PRK05581.1-4"/>
    <property type="match status" value="1"/>
</dbReference>
<comment type="cofactor">
    <cofactor evidence="5">
        <name>Fe(2+)</name>
        <dbReference type="ChEBI" id="CHEBI:29033"/>
    </cofactor>
</comment>
<dbReference type="GO" id="GO:0005975">
    <property type="term" value="P:carbohydrate metabolic process"/>
    <property type="evidence" value="ECO:0007669"/>
    <property type="project" value="InterPro"/>
</dbReference>
<evidence type="ECO:0000256" key="1">
    <source>
        <dbReference type="ARBA" id="ARBA00001782"/>
    </source>
</evidence>
<evidence type="ECO:0000256" key="7">
    <source>
        <dbReference type="ARBA" id="ARBA00013188"/>
    </source>
</evidence>
<dbReference type="EC" id="5.1.3.1" evidence="7"/>
<dbReference type="InterPro" id="IPR011060">
    <property type="entry name" value="RibuloseP-bd_barrel"/>
</dbReference>
<evidence type="ECO:0000256" key="8">
    <source>
        <dbReference type="ARBA" id="ARBA00022723"/>
    </source>
</evidence>
<keyword evidence="9" id="KW-0413">Isomerase</keyword>
<reference evidence="10" key="1">
    <citation type="submission" date="2020-05" db="EMBL/GenBank/DDBJ databases">
        <authorList>
            <person name="Chiriac C."/>
            <person name="Salcher M."/>
            <person name="Ghai R."/>
            <person name="Kavagutti S V."/>
        </authorList>
    </citation>
    <scope>NUCLEOTIDE SEQUENCE</scope>
</reference>
<comment type="cofactor">
    <cofactor evidence="3">
        <name>Co(2+)</name>
        <dbReference type="ChEBI" id="CHEBI:48828"/>
    </cofactor>
</comment>
<dbReference type="HAMAP" id="MF_02227">
    <property type="entry name" value="RPE"/>
    <property type="match status" value="1"/>
</dbReference>
<accession>A0A6J6H2N8</accession>
<proteinExistence type="inferred from homology"/>
<dbReference type="EMBL" id="CAEZUK010000177">
    <property type="protein sequence ID" value="CAB4605564.1"/>
    <property type="molecule type" value="Genomic_DNA"/>
</dbReference>
<dbReference type="GO" id="GO:0006098">
    <property type="term" value="P:pentose-phosphate shunt"/>
    <property type="evidence" value="ECO:0007669"/>
    <property type="project" value="InterPro"/>
</dbReference>
<dbReference type="InterPro" id="IPR013785">
    <property type="entry name" value="Aldolase_TIM"/>
</dbReference>
<evidence type="ECO:0000256" key="4">
    <source>
        <dbReference type="ARBA" id="ARBA00001947"/>
    </source>
</evidence>
<comment type="cofactor">
    <cofactor evidence="4">
        <name>Zn(2+)</name>
        <dbReference type="ChEBI" id="CHEBI:29105"/>
    </cofactor>
</comment>
<keyword evidence="8" id="KW-0479">Metal-binding</keyword>
<evidence type="ECO:0000256" key="5">
    <source>
        <dbReference type="ARBA" id="ARBA00001954"/>
    </source>
</evidence>
<dbReference type="InterPro" id="IPR026019">
    <property type="entry name" value="Ribul_P_3_epim"/>
</dbReference>
<dbReference type="InterPro" id="IPR000056">
    <property type="entry name" value="Ribul_P_3_epim-like"/>
</dbReference>
<organism evidence="10">
    <name type="scientific">freshwater metagenome</name>
    <dbReference type="NCBI Taxonomy" id="449393"/>
    <lineage>
        <taxon>unclassified sequences</taxon>
        <taxon>metagenomes</taxon>
        <taxon>ecological metagenomes</taxon>
    </lineage>
</organism>
<protein>
    <recommendedName>
        <fullName evidence="7">ribulose-phosphate 3-epimerase</fullName>
        <ecNumber evidence="7">5.1.3.1</ecNumber>
    </recommendedName>
</protein>
<evidence type="ECO:0000313" key="10">
    <source>
        <dbReference type="EMBL" id="CAB4605564.1"/>
    </source>
</evidence>
<dbReference type="Gene3D" id="3.20.20.70">
    <property type="entry name" value="Aldolase class I"/>
    <property type="match status" value="1"/>
</dbReference>
<name>A0A6J6H2N8_9ZZZZ</name>
<dbReference type="Pfam" id="PF00834">
    <property type="entry name" value="Ribul_P_3_epim"/>
    <property type="match status" value="1"/>
</dbReference>
<evidence type="ECO:0000256" key="9">
    <source>
        <dbReference type="ARBA" id="ARBA00023235"/>
    </source>
</evidence>
<evidence type="ECO:0000256" key="3">
    <source>
        <dbReference type="ARBA" id="ARBA00001941"/>
    </source>
</evidence>
<evidence type="ECO:0000256" key="2">
    <source>
        <dbReference type="ARBA" id="ARBA00001936"/>
    </source>
</evidence>
<dbReference type="CDD" id="cd00429">
    <property type="entry name" value="RPE"/>
    <property type="match status" value="1"/>
</dbReference>
<dbReference type="PANTHER" id="PTHR11749">
    <property type="entry name" value="RIBULOSE-5-PHOSPHATE-3-EPIMERASE"/>
    <property type="match status" value="1"/>
</dbReference>
<dbReference type="PIRSF" id="PIRSF001461">
    <property type="entry name" value="RPE"/>
    <property type="match status" value="1"/>
</dbReference>
<gene>
    <name evidence="10" type="ORF">UFOPK1820_01038</name>
</gene>